<dbReference type="Proteomes" id="UP000645217">
    <property type="component" value="Unassembled WGS sequence"/>
</dbReference>
<keyword evidence="3" id="KW-1185">Reference proteome</keyword>
<feature type="compositionally biased region" description="Polar residues" evidence="1">
    <location>
        <begin position="1"/>
        <end position="22"/>
    </location>
</feature>
<evidence type="ECO:0000313" key="3">
    <source>
        <dbReference type="Proteomes" id="UP000645217"/>
    </source>
</evidence>
<reference evidence="2" key="2">
    <citation type="submission" date="2020-09" db="EMBL/GenBank/DDBJ databases">
        <authorList>
            <person name="Sun Q."/>
            <person name="Ohkuma M."/>
        </authorList>
    </citation>
    <scope>NUCLEOTIDE SEQUENCE</scope>
    <source>
        <strain evidence="2">JCM 13064</strain>
    </source>
</reference>
<reference evidence="2" key="1">
    <citation type="journal article" date="2014" name="Int. J. Syst. Evol. Microbiol.">
        <title>Complete genome sequence of Corynebacterium casei LMG S-19264T (=DSM 44701T), isolated from a smear-ripened cheese.</title>
        <authorList>
            <consortium name="US DOE Joint Genome Institute (JGI-PGF)"/>
            <person name="Walter F."/>
            <person name="Albersmeier A."/>
            <person name="Kalinowski J."/>
            <person name="Ruckert C."/>
        </authorList>
    </citation>
    <scope>NUCLEOTIDE SEQUENCE</scope>
    <source>
        <strain evidence="2">JCM 13064</strain>
    </source>
</reference>
<sequence length="60" mass="6179">MTSPAPKNSGQPGRPVPSSSVATMVPSGRNPENRPARSAPSRGSASYQQKKANAVTTTAR</sequence>
<evidence type="ECO:0000256" key="1">
    <source>
        <dbReference type="SAM" id="MobiDB-lite"/>
    </source>
</evidence>
<evidence type="ECO:0000313" key="2">
    <source>
        <dbReference type="EMBL" id="GGK70209.1"/>
    </source>
</evidence>
<proteinExistence type="predicted"/>
<comment type="caution">
    <text evidence="2">The sequence shown here is derived from an EMBL/GenBank/DDBJ whole genome shotgun (WGS) entry which is preliminary data.</text>
</comment>
<feature type="region of interest" description="Disordered" evidence="1">
    <location>
        <begin position="1"/>
        <end position="60"/>
    </location>
</feature>
<gene>
    <name evidence="2" type="ORF">GCM10007964_11510</name>
</gene>
<accession>A0A917QVL9</accession>
<feature type="compositionally biased region" description="Low complexity" evidence="1">
    <location>
        <begin position="36"/>
        <end position="46"/>
    </location>
</feature>
<organism evidence="2 3">
    <name type="scientific">Sphaerisporangium melleum</name>
    <dbReference type="NCBI Taxonomy" id="321316"/>
    <lineage>
        <taxon>Bacteria</taxon>
        <taxon>Bacillati</taxon>
        <taxon>Actinomycetota</taxon>
        <taxon>Actinomycetes</taxon>
        <taxon>Streptosporangiales</taxon>
        <taxon>Streptosporangiaceae</taxon>
        <taxon>Sphaerisporangium</taxon>
    </lineage>
</organism>
<protein>
    <submittedName>
        <fullName evidence="2">Uncharacterized protein</fullName>
    </submittedName>
</protein>
<name>A0A917QVL9_9ACTN</name>
<dbReference type="EMBL" id="BMNT01000005">
    <property type="protein sequence ID" value="GGK70209.1"/>
    <property type="molecule type" value="Genomic_DNA"/>
</dbReference>
<dbReference type="AlphaFoldDB" id="A0A917QVL9"/>
<feature type="compositionally biased region" description="Polar residues" evidence="1">
    <location>
        <begin position="47"/>
        <end position="60"/>
    </location>
</feature>